<gene>
    <name evidence="3" type="ORF">DF223_12590</name>
</gene>
<accession>A0A2U1TC19</accession>
<dbReference type="EMBL" id="QEFB01000013">
    <property type="protein sequence ID" value="PWC06424.1"/>
    <property type="molecule type" value="Genomic_DNA"/>
</dbReference>
<keyword evidence="2" id="KW-0472">Membrane</keyword>
<sequence length="216" mass="21569">MTELLHLSALLPAAFGACCTVGGRRGSRVLSGFEGFAAVAMFVAMADVALNLGLVAPILWVVALVALALVGLPLGRVARAGGNASASLFNETAQVAANSPLPDRPARSSANAALRDSPTGPAAHASLLHSSLGLIVMAGLLALMAAGHTASVASHHSANGLLPTLVLGGAATFAGYSAWRSATLYRLPVRNLLGCLEAASMAASLALMVGALALRA</sequence>
<keyword evidence="2" id="KW-0812">Transmembrane</keyword>
<name>A0A2U1TC19_9MICO</name>
<evidence type="ECO:0000256" key="2">
    <source>
        <dbReference type="SAM" id="Phobius"/>
    </source>
</evidence>
<comment type="caution">
    <text evidence="3">The sequence shown here is derived from an EMBL/GenBank/DDBJ whole genome shotgun (WGS) entry which is preliminary data.</text>
</comment>
<proteinExistence type="predicted"/>
<evidence type="ECO:0000256" key="1">
    <source>
        <dbReference type="SAM" id="MobiDB-lite"/>
    </source>
</evidence>
<feature type="transmembrane region" description="Helical" evidence="2">
    <location>
        <begin position="26"/>
        <end position="45"/>
    </location>
</feature>
<organism evidence="3 4">
    <name type="scientific">Mycetocola zhujimingii</name>
    <dbReference type="NCBI Taxonomy" id="2079792"/>
    <lineage>
        <taxon>Bacteria</taxon>
        <taxon>Bacillati</taxon>
        <taxon>Actinomycetota</taxon>
        <taxon>Actinomycetes</taxon>
        <taxon>Micrococcales</taxon>
        <taxon>Microbacteriaceae</taxon>
        <taxon>Mycetocola</taxon>
    </lineage>
</organism>
<evidence type="ECO:0008006" key="5">
    <source>
        <dbReference type="Google" id="ProtNLM"/>
    </source>
</evidence>
<feature type="transmembrane region" description="Helical" evidence="2">
    <location>
        <begin position="158"/>
        <end position="179"/>
    </location>
</feature>
<reference evidence="4" key="1">
    <citation type="submission" date="2018-04" db="EMBL/GenBank/DDBJ databases">
        <authorList>
            <person name="Liu S."/>
            <person name="Wang Z."/>
            <person name="Li J."/>
        </authorList>
    </citation>
    <scope>NUCLEOTIDE SEQUENCE [LARGE SCALE GENOMIC DNA]</scope>
    <source>
        <strain evidence="4">622</strain>
    </source>
</reference>
<protein>
    <recommendedName>
        <fullName evidence="5">DUF5134 domain-containing protein</fullName>
    </recommendedName>
</protein>
<evidence type="ECO:0000313" key="4">
    <source>
        <dbReference type="Proteomes" id="UP000244962"/>
    </source>
</evidence>
<evidence type="ECO:0000313" key="3">
    <source>
        <dbReference type="EMBL" id="PWC06424.1"/>
    </source>
</evidence>
<dbReference type="AlphaFoldDB" id="A0A2U1TC19"/>
<feature type="transmembrane region" description="Helical" evidence="2">
    <location>
        <begin position="127"/>
        <end position="146"/>
    </location>
</feature>
<feature type="transmembrane region" description="Helical" evidence="2">
    <location>
        <begin position="191"/>
        <end position="214"/>
    </location>
</feature>
<feature type="transmembrane region" description="Helical" evidence="2">
    <location>
        <begin position="52"/>
        <end position="72"/>
    </location>
</feature>
<keyword evidence="2" id="KW-1133">Transmembrane helix</keyword>
<feature type="region of interest" description="Disordered" evidence="1">
    <location>
        <begin position="98"/>
        <end position="117"/>
    </location>
</feature>
<keyword evidence="4" id="KW-1185">Reference proteome</keyword>
<dbReference type="Proteomes" id="UP000244962">
    <property type="component" value="Unassembled WGS sequence"/>
</dbReference>
<dbReference type="RefSeq" id="WP_146188139.1">
    <property type="nucleotide sequence ID" value="NZ_QEFB01000013.1"/>
</dbReference>